<keyword evidence="6" id="KW-0851">Voltage-gated channel</keyword>
<dbReference type="Proteomes" id="UP001527925">
    <property type="component" value="Unassembled WGS sequence"/>
</dbReference>
<sequence>MTSTGTNDRSHLEGETRKIGKLGKRSLYEQIVYTLDVLVPEDEEDEIFVPRDSYLQQVHYGRVHRWRVQRNSYRNLPEYLTDQRDLDEPYIVMVEKKGLFTPLDLGSPFYKKWDALSFVLLIYTALVTPWETAFDAGETKVNVLFLLNTLVDLTFFADMFVQMRTPYRDPQTGKMVRDVRQITMRYLRSWFPIDLVSVLPFEYLGFLHLGSNLSQLQLLRFLRLARLLKLIRVFRASRKVKQWQIHSGLRLGMIQAIKTIVITIFVTHWLACGYRLSAERVDPSLPLGWVDYYAAYTNNTSPDPWEIYLVALYWSISTISLVGTNFGPMAPTNVSEFGYCLFAYLVAYLLAGYFIASTASFLSQSSNIQLSQDILVDNYLEMFDTLKLDQRLKFKVFEHLTDHFAAQANQRQTKMLRDLPVTLHGFIALEMFLPFIEMIPYLEVFIDRDPQMIQDICRVVEIHTCAPNNFLFTEGIEGIYFIEHGIVAIEGRVYPSGSIFGRTCLRETIKKSECRALTDVQYFLLPRAEFIKMMARFPKVRYYAKRWTAWQLLREYIMTYTRLYFTAAKRGAKLSPPLLSRRPNLAEGDMDDIDFAVLDHIADVGF</sequence>
<dbReference type="Gene3D" id="2.60.120.10">
    <property type="entry name" value="Jelly Rolls"/>
    <property type="match status" value="1"/>
</dbReference>
<reference evidence="14 15" key="1">
    <citation type="submission" date="2023-09" db="EMBL/GenBank/DDBJ databases">
        <title>Pangenome analysis of Batrachochytrium dendrobatidis and related Chytrids.</title>
        <authorList>
            <person name="Yacoub M.N."/>
            <person name="Stajich J.E."/>
            <person name="James T.Y."/>
        </authorList>
    </citation>
    <scope>NUCLEOTIDE SEQUENCE [LARGE SCALE GENOMIC DNA]</scope>
    <source>
        <strain evidence="14 15">JEL0888</strain>
    </source>
</reference>
<dbReference type="InterPro" id="IPR005821">
    <property type="entry name" value="Ion_trans_dom"/>
</dbReference>
<evidence type="ECO:0000256" key="5">
    <source>
        <dbReference type="ARBA" id="ARBA00022826"/>
    </source>
</evidence>
<evidence type="ECO:0000256" key="1">
    <source>
        <dbReference type="ARBA" id="ARBA00004141"/>
    </source>
</evidence>
<dbReference type="InterPro" id="IPR014710">
    <property type="entry name" value="RmlC-like_jellyroll"/>
</dbReference>
<accession>A0ABR4NE51</accession>
<comment type="subcellular location">
    <subcellularLocation>
        <location evidence="1">Membrane</location>
        <topology evidence="1">Multi-pass membrane protein</topology>
    </subcellularLocation>
</comment>
<evidence type="ECO:0000313" key="14">
    <source>
        <dbReference type="EMBL" id="KAL2917803.1"/>
    </source>
</evidence>
<evidence type="ECO:0000256" key="3">
    <source>
        <dbReference type="ARBA" id="ARBA00022538"/>
    </source>
</evidence>
<dbReference type="PANTHER" id="PTHR10217:SF435">
    <property type="entry name" value="POTASSIUM VOLTAGE-GATED CHANNEL PROTEIN EAG"/>
    <property type="match status" value="1"/>
</dbReference>
<feature type="transmembrane region" description="Helical" evidence="12">
    <location>
        <begin position="256"/>
        <end position="276"/>
    </location>
</feature>
<evidence type="ECO:0000256" key="7">
    <source>
        <dbReference type="ARBA" id="ARBA00022958"/>
    </source>
</evidence>
<dbReference type="InterPro" id="IPR050818">
    <property type="entry name" value="KCNH_animal-type"/>
</dbReference>
<evidence type="ECO:0000256" key="8">
    <source>
        <dbReference type="ARBA" id="ARBA00022989"/>
    </source>
</evidence>
<keyword evidence="3" id="KW-0633">Potassium transport</keyword>
<feature type="domain" description="Ion transport" evidence="13">
    <location>
        <begin position="111"/>
        <end position="355"/>
    </location>
</feature>
<evidence type="ECO:0000256" key="10">
    <source>
        <dbReference type="ARBA" id="ARBA00023136"/>
    </source>
</evidence>
<dbReference type="CDD" id="cd00038">
    <property type="entry name" value="CAP_ED"/>
    <property type="match status" value="1"/>
</dbReference>
<dbReference type="PANTHER" id="PTHR10217">
    <property type="entry name" value="VOLTAGE AND LIGAND GATED POTASSIUM CHANNEL"/>
    <property type="match status" value="1"/>
</dbReference>
<organism evidence="14 15">
    <name type="scientific">Polyrhizophydium stewartii</name>
    <dbReference type="NCBI Taxonomy" id="2732419"/>
    <lineage>
        <taxon>Eukaryota</taxon>
        <taxon>Fungi</taxon>
        <taxon>Fungi incertae sedis</taxon>
        <taxon>Chytridiomycota</taxon>
        <taxon>Chytridiomycota incertae sedis</taxon>
        <taxon>Chytridiomycetes</taxon>
        <taxon>Rhizophydiales</taxon>
        <taxon>Rhizophydiales incertae sedis</taxon>
        <taxon>Polyrhizophydium</taxon>
    </lineage>
</organism>
<keyword evidence="7" id="KW-0630">Potassium</keyword>
<evidence type="ECO:0000256" key="9">
    <source>
        <dbReference type="ARBA" id="ARBA00023065"/>
    </source>
</evidence>
<evidence type="ECO:0000256" key="12">
    <source>
        <dbReference type="SAM" id="Phobius"/>
    </source>
</evidence>
<dbReference type="InterPro" id="IPR018490">
    <property type="entry name" value="cNMP-bd_dom_sf"/>
</dbReference>
<keyword evidence="8 12" id="KW-1133">Transmembrane helix</keyword>
<keyword evidence="15" id="KW-1185">Reference proteome</keyword>
<evidence type="ECO:0000313" key="15">
    <source>
        <dbReference type="Proteomes" id="UP001527925"/>
    </source>
</evidence>
<keyword evidence="5" id="KW-0631">Potassium channel</keyword>
<proteinExistence type="predicted"/>
<dbReference type="PRINTS" id="PR01463">
    <property type="entry name" value="EAGCHANLFMLY"/>
</dbReference>
<comment type="caution">
    <text evidence="14">The sequence shown here is derived from an EMBL/GenBank/DDBJ whole genome shotgun (WGS) entry which is preliminary data.</text>
</comment>
<dbReference type="InterPro" id="IPR000595">
    <property type="entry name" value="cNMP-bd_dom"/>
</dbReference>
<keyword evidence="9" id="KW-0406">Ion transport</keyword>
<dbReference type="Pfam" id="PF00520">
    <property type="entry name" value="Ion_trans"/>
    <property type="match status" value="1"/>
</dbReference>
<evidence type="ECO:0000256" key="2">
    <source>
        <dbReference type="ARBA" id="ARBA00022448"/>
    </source>
</evidence>
<gene>
    <name evidence="14" type="ORF">HK105_202676</name>
</gene>
<name>A0ABR4NE51_9FUNG</name>
<keyword evidence="10 12" id="KW-0472">Membrane</keyword>
<evidence type="ECO:0000256" key="6">
    <source>
        <dbReference type="ARBA" id="ARBA00022882"/>
    </source>
</evidence>
<feature type="transmembrane region" description="Helical" evidence="12">
    <location>
        <begin position="339"/>
        <end position="362"/>
    </location>
</feature>
<keyword evidence="2" id="KW-0813">Transport</keyword>
<evidence type="ECO:0000259" key="13">
    <source>
        <dbReference type="Pfam" id="PF00520"/>
    </source>
</evidence>
<protein>
    <recommendedName>
        <fullName evidence="13">Ion transport domain-containing protein</fullName>
    </recommendedName>
</protein>
<dbReference type="EMBL" id="JADGIZ020000009">
    <property type="protein sequence ID" value="KAL2917803.1"/>
    <property type="molecule type" value="Genomic_DNA"/>
</dbReference>
<dbReference type="InterPro" id="IPR003938">
    <property type="entry name" value="K_chnl_volt-dep_EAG/ELK/ERG"/>
</dbReference>
<keyword evidence="11" id="KW-0407">Ion channel</keyword>
<keyword evidence="4 12" id="KW-0812">Transmembrane</keyword>
<dbReference type="SUPFAM" id="SSF51206">
    <property type="entry name" value="cAMP-binding domain-like"/>
    <property type="match status" value="1"/>
</dbReference>
<feature type="transmembrane region" description="Helical" evidence="12">
    <location>
        <begin position="307"/>
        <end position="327"/>
    </location>
</feature>
<evidence type="ECO:0000256" key="11">
    <source>
        <dbReference type="ARBA" id="ARBA00023303"/>
    </source>
</evidence>
<dbReference type="Gene3D" id="1.10.287.70">
    <property type="match status" value="1"/>
</dbReference>
<evidence type="ECO:0000256" key="4">
    <source>
        <dbReference type="ARBA" id="ARBA00022692"/>
    </source>
</evidence>
<dbReference type="SUPFAM" id="SSF81324">
    <property type="entry name" value="Voltage-gated potassium channels"/>
    <property type="match status" value="1"/>
</dbReference>